<sequence length="252" mass="27807">MNAQVSTAFGHQEDPEKFAQAVAHIESKAVDVKSNIEQLLFMLDLQHKVPWPDMLDKFSSLASAMGQLQTVLRKSALPSGIEDFGKLLRKHLLVPHTLSNQIDPDLQQATQNRVHCWNHDVAPDYLRTKPNPEVEADEMQLDNEKNSRTFDQVNKQIAAMNKHLESLLNSLADNARSQADAHVDVPIYNNQDTQKLVRAVINGEGLRPTRGGVSAENASQAGSTSASSLPAGTHVPARTAASVMPQQQQQRR</sequence>
<accession>A0A183UX35</accession>
<evidence type="ECO:0000313" key="10">
    <source>
        <dbReference type="EMBL" id="VDM44376.1"/>
    </source>
</evidence>
<name>A0A183UX35_TOXCA</name>
<dbReference type="GO" id="GO:0006357">
    <property type="term" value="P:regulation of transcription by RNA polymerase II"/>
    <property type="evidence" value="ECO:0007669"/>
    <property type="project" value="InterPro"/>
</dbReference>
<dbReference type="GO" id="GO:0003712">
    <property type="term" value="F:transcription coregulator activity"/>
    <property type="evidence" value="ECO:0007669"/>
    <property type="project" value="InterPro"/>
</dbReference>
<evidence type="ECO:0000256" key="4">
    <source>
        <dbReference type="ARBA" id="ARBA00023015"/>
    </source>
</evidence>
<evidence type="ECO:0000256" key="1">
    <source>
        <dbReference type="ARBA" id="ARBA00004123"/>
    </source>
</evidence>
<comment type="function">
    <text evidence="8">Component of the Mediator complex, a coactivator involved in the regulated transcription of nearly all RNA polymerase II-dependent genes. Mediator functions as a bridge to convey information from gene-specific regulatory proteins to the basal RNA polymerase II transcription machinery. Mediator is recruited to promoters by direct interactions with regulatory proteins and serves as a scaffold for the assembly of a functional preinitiation complex with RNA polymerase II and the general transcription factors.</text>
</comment>
<dbReference type="InterPro" id="IPR019364">
    <property type="entry name" value="Mediatior_Med8_fun/met"/>
</dbReference>
<dbReference type="AlphaFoldDB" id="A0A183UX35"/>
<dbReference type="GO" id="GO:0000978">
    <property type="term" value="F:RNA polymerase II cis-regulatory region sequence-specific DNA binding"/>
    <property type="evidence" value="ECO:0007669"/>
    <property type="project" value="TreeGrafter"/>
</dbReference>
<keyword evidence="7 8" id="KW-0539">Nucleus</keyword>
<evidence type="ECO:0000256" key="5">
    <source>
        <dbReference type="ARBA" id="ARBA00023159"/>
    </source>
</evidence>
<protein>
    <recommendedName>
        <fullName evidence="8">Mediator of RNA polymerase II transcription subunit 8</fullName>
    </recommendedName>
    <alternativeName>
        <fullName evidence="8">Mediator complex subunit 8</fullName>
    </alternativeName>
</protein>
<dbReference type="EMBL" id="UYWY01021539">
    <property type="protein sequence ID" value="VDM44376.1"/>
    <property type="molecule type" value="Genomic_DNA"/>
</dbReference>
<comment type="subcellular location">
    <subcellularLocation>
        <location evidence="1 8">Nucleus</location>
    </subcellularLocation>
</comment>
<dbReference type="PANTHER" id="PTHR13074:SF9">
    <property type="entry name" value="MEDIATOR OF RNA POLYMERASE II TRANSCRIPTION SUBUNIT 8"/>
    <property type="match status" value="1"/>
</dbReference>
<keyword evidence="11" id="KW-1185">Reference proteome</keyword>
<evidence type="ECO:0000256" key="2">
    <source>
        <dbReference type="ARBA" id="ARBA00005716"/>
    </source>
</evidence>
<evidence type="ECO:0000313" key="11">
    <source>
        <dbReference type="Proteomes" id="UP000050794"/>
    </source>
</evidence>
<evidence type="ECO:0000256" key="3">
    <source>
        <dbReference type="ARBA" id="ARBA00011837"/>
    </source>
</evidence>
<keyword evidence="4 8" id="KW-0805">Transcription regulation</keyword>
<comment type="similarity">
    <text evidence="2 8">Belongs to the Mediator complex subunit 8 family.</text>
</comment>
<evidence type="ECO:0000256" key="7">
    <source>
        <dbReference type="ARBA" id="ARBA00023242"/>
    </source>
</evidence>
<evidence type="ECO:0000256" key="8">
    <source>
        <dbReference type="RuleBase" id="RU364144"/>
    </source>
</evidence>
<reference evidence="12" key="1">
    <citation type="submission" date="2016-06" db="UniProtKB">
        <authorList>
            <consortium name="WormBaseParasite"/>
        </authorList>
    </citation>
    <scope>IDENTIFICATION</scope>
</reference>
<keyword evidence="5 8" id="KW-0010">Activator</keyword>
<dbReference type="WBParaSite" id="TCNE_0001305501-mRNA-1">
    <property type="protein sequence ID" value="TCNE_0001305501-mRNA-1"/>
    <property type="gene ID" value="TCNE_0001305501"/>
</dbReference>
<dbReference type="Proteomes" id="UP000050794">
    <property type="component" value="Unassembled WGS sequence"/>
</dbReference>
<gene>
    <name evidence="8" type="primary">MED8</name>
    <name evidence="10" type="ORF">TCNE_LOCUS13055</name>
</gene>
<evidence type="ECO:0000256" key="9">
    <source>
        <dbReference type="SAM" id="MobiDB-lite"/>
    </source>
</evidence>
<feature type="region of interest" description="Disordered" evidence="9">
    <location>
        <begin position="207"/>
        <end position="252"/>
    </location>
</feature>
<organism evidence="11 12">
    <name type="scientific">Toxocara canis</name>
    <name type="common">Canine roundworm</name>
    <dbReference type="NCBI Taxonomy" id="6265"/>
    <lineage>
        <taxon>Eukaryota</taxon>
        <taxon>Metazoa</taxon>
        <taxon>Ecdysozoa</taxon>
        <taxon>Nematoda</taxon>
        <taxon>Chromadorea</taxon>
        <taxon>Rhabditida</taxon>
        <taxon>Spirurina</taxon>
        <taxon>Ascaridomorpha</taxon>
        <taxon>Ascaridoidea</taxon>
        <taxon>Toxocaridae</taxon>
        <taxon>Toxocara</taxon>
    </lineage>
</organism>
<feature type="compositionally biased region" description="Polar residues" evidence="9">
    <location>
        <begin position="216"/>
        <end position="230"/>
    </location>
</feature>
<evidence type="ECO:0000313" key="12">
    <source>
        <dbReference type="WBParaSite" id="TCNE_0001305501-mRNA-1"/>
    </source>
</evidence>
<proteinExistence type="inferred from homology"/>
<keyword evidence="6 8" id="KW-0804">Transcription</keyword>
<reference evidence="10 11" key="2">
    <citation type="submission" date="2018-11" db="EMBL/GenBank/DDBJ databases">
        <authorList>
            <consortium name="Pathogen Informatics"/>
        </authorList>
    </citation>
    <scope>NUCLEOTIDE SEQUENCE [LARGE SCALE GENOMIC DNA]</scope>
</reference>
<dbReference type="GO" id="GO:0070847">
    <property type="term" value="C:core mediator complex"/>
    <property type="evidence" value="ECO:0007669"/>
    <property type="project" value="TreeGrafter"/>
</dbReference>
<dbReference type="PANTHER" id="PTHR13074">
    <property type="entry name" value="MEDIATOR OF RNA POLYMERASE II TRANSCRIPTION SUBUNIT 8"/>
    <property type="match status" value="1"/>
</dbReference>
<evidence type="ECO:0000256" key="6">
    <source>
        <dbReference type="ARBA" id="ARBA00023163"/>
    </source>
</evidence>
<dbReference type="GO" id="GO:0016592">
    <property type="term" value="C:mediator complex"/>
    <property type="evidence" value="ECO:0007669"/>
    <property type="project" value="InterPro"/>
</dbReference>
<comment type="subunit">
    <text evidence="3 8">Component of the Mediator complex.</text>
</comment>
<dbReference type="Pfam" id="PF10232">
    <property type="entry name" value="Med8"/>
    <property type="match status" value="1"/>
</dbReference>